<dbReference type="AlphaFoldDB" id="A0A267GHV9"/>
<dbReference type="PROSITE" id="PS50304">
    <property type="entry name" value="TUDOR"/>
    <property type="match status" value="2"/>
</dbReference>
<evidence type="ECO:0000313" key="4">
    <source>
        <dbReference type="Proteomes" id="UP000215902"/>
    </source>
</evidence>
<dbReference type="Proteomes" id="UP000215902">
    <property type="component" value="Unassembled WGS sequence"/>
</dbReference>
<feature type="non-terminal residue" evidence="3">
    <location>
        <position position="1"/>
    </location>
</feature>
<dbReference type="SUPFAM" id="SSF63748">
    <property type="entry name" value="Tudor/PWWP/MBT"/>
    <property type="match status" value="2"/>
</dbReference>
<gene>
    <name evidence="3" type="ORF">BOX15_Mlig029505g9</name>
</gene>
<feature type="compositionally biased region" description="Low complexity" evidence="1">
    <location>
        <begin position="101"/>
        <end position="115"/>
    </location>
</feature>
<reference evidence="3 4" key="1">
    <citation type="submission" date="2017-06" db="EMBL/GenBank/DDBJ databases">
        <title>A platform for efficient transgenesis in Macrostomum lignano, a flatworm model organism for stem cell research.</title>
        <authorList>
            <person name="Berezikov E."/>
        </authorList>
    </citation>
    <scope>NUCLEOTIDE SEQUENCE [LARGE SCALE GENOMIC DNA]</scope>
    <source>
        <strain evidence="3">DV1</strain>
        <tissue evidence="3">Whole organism</tissue>
    </source>
</reference>
<dbReference type="InterPro" id="IPR002999">
    <property type="entry name" value="Tudor"/>
</dbReference>
<feature type="domain" description="Tudor" evidence="2">
    <location>
        <begin position="434"/>
        <end position="497"/>
    </location>
</feature>
<dbReference type="Gene3D" id="2.40.50.90">
    <property type="match status" value="1"/>
</dbReference>
<evidence type="ECO:0000313" key="3">
    <source>
        <dbReference type="EMBL" id="PAA84849.1"/>
    </source>
</evidence>
<dbReference type="CDD" id="cd20379">
    <property type="entry name" value="Tudor_dTUD-like"/>
    <property type="match status" value="2"/>
</dbReference>
<feature type="compositionally biased region" description="Low complexity" evidence="1">
    <location>
        <begin position="48"/>
        <end position="60"/>
    </location>
</feature>
<dbReference type="EMBL" id="NIVC01000359">
    <property type="protein sequence ID" value="PAA84849.1"/>
    <property type="molecule type" value="Genomic_DNA"/>
</dbReference>
<organism evidence="3 4">
    <name type="scientific">Macrostomum lignano</name>
    <dbReference type="NCBI Taxonomy" id="282301"/>
    <lineage>
        <taxon>Eukaryota</taxon>
        <taxon>Metazoa</taxon>
        <taxon>Spiralia</taxon>
        <taxon>Lophotrochozoa</taxon>
        <taxon>Platyhelminthes</taxon>
        <taxon>Rhabditophora</taxon>
        <taxon>Macrostomorpha</taxon>
        <taxon>Macrostomida</taxon>
        <taxon>Macrostomidae</taxon>
        <taxon>Macrostomum</taxon>
    </lineage>
</organism>
<name>A0A267GHV9_9PLAT</name>
<proteinExistence type="predicted"/>
<evidence type="ECO:0000256" key="1">
    <source>
        <dbReference type="SAM" id="MobiDB-lite"/>
    </source>
</evidence>
<dbReference type="InterPro" id="IPR050621">
    <property type="entry name" value="Tudor_domain_containing"/>
</dbReference>
<feature type="region of interest" description="Disordered" evidence="1">
    <location>
        <begin position="48"/>
        <end position="134"/>
    </location>
</feature>
<keyword evidence="4" id="KW-1185">Reference proteome</keyword>
<dbReference type="PANTHER" id="PTHR22948:SF72">
    <property type="entry name" value="TUDOR DOMAIN-CONTAINING PROTEIN"/>
    <property type="match status" value="1"/>
</dbReference>
<dbReference type="Pfam" id="PF00567">
    <property type="entry name" value="TUDOR"/>
    <property type="match status" value="1"/>
</dbReference>
<dbReference type="InterPro" id="IPR035437">
    <property type="entry name" value="SNase_OB-fold_sf"/>
</dbReference>
<sequence>GGEKCGLRHANTIMTMNIIERSSTSSRGLYYRVRRDFLERRRLSCQQLEQEAAEQQQQSETPRNTTPIHFDSGIVDNVNNVHNGLSADLASHKDDTRNRDNNNISSLSNNNNSVSKPDNQQGYATAYCRQPPPPSEPTRCVVLHTQGTKQICLVPIECRAELASMHSYLRRIADSLPHLPIDNVGSDVACVAYFPPEAGYFRAKLLRVLAGGFGLVEFVDFGNRCCLPACLLRCCPLDLAEDDGPPPRSYRCQLAGLCHRQYGEVAAAWLAKRLMEREVLVEFGCMSADDSAWPVQLISPAGLLDGLPLDRPELAEFFSEQHRQRVRSGVLQAASNGGGSGERLPHSASPRRLRYTVKKLLQIGADCNVSEAPASLRLTDNKRRAAVLLPGGTADRVRVLPLAEFAGQFEALHSRLQYLYSELSQMALPLRAGDIRIGANCVAKLDDGQCYRARILAVDNDSSGAAAGVIVRLVDLGAMVRVPAPCQDRRLFALIPDAARAAPVLSVACAPLFNKAGPDNFDASAELASIANCLLPAVQFFVTANGCTLVSLFEH</sequence>
<accession>A0A267GHV9</accession>
<evidence type="ECO:0000259" key="2">
    <source>
        <dbReference type="PROSITE" id="PS50304"/>
    </source>
</evidence>
<feature type="compositionally biased region" description="Basic and acidic residues" evidence="1">
    <location>
        <begin position="90"/>
        <end position="100"/>
    </location>
</feature>
<comment type="caution">
    <text evidence="3">The sequence shown here is derived from an EMBL/GenBank/DDBJ whole genome shotgun (WGS) entry which is preliminary data.</text>
</comment>
<dbReference type="SMART" id="SM00333">
    <property type="entry name" value="TUDOR"/>
    <property type="match status" value="2"/>
</dbReference>
<dbReference type="Gene3D" id="2.30.30.140">
    <property type="match status" value="2"/>
</dbReference>
<protein>
    <recommendedName>
        <fullName evidence="2">Tudor domain-containing protein</fullName>
    </recommendedName>
</protein>
<dbReference type="OrthoDB" id="9989103at2759"/>
<dbReference type="PANTHER" id="PTHR22948">
    <property type="entry name" value="TUDOR DOMAIN CONTAINING PROTEIN"/>
    <property type="match status" value="1"/>
</dbReference>
<feature type="domain" description="Tudor" evidence="2">
    <location>
        <begin position="183"/>
        <end position="242"/>
    </location>
</feature>